<gene>
    <name evidence="5" type="ORF">Thini_1847</name>
</gene>
<evidence type="ECO:0000313" key="5">
    <source>
        <dbReference type="EMBL" id="EIJ34427.1"/>
    </source>
</evidence>
<dbReference type="InterPro" id="IPR009051">
    <property type="entry name" value="Helical_ferredxn"/>
</dbReference>
<dbReference type="Proteomes" id="UP000005317">
    <property type="component" value="Unassembled WGS sequence"/>
</dbReference>
<dbReference type="PANTHER" id="PTHR40447:SF1">
    <property type="entry name" value="ANAEROBIC SULFITE REDUCTASE SUBUNIT A"/>
    <property type="match status" value="1"/>
</dbReference>
<organism evidence="5 6">
    <name type="scientific">Thiothrix nivea (strain ATCC 35100 / DSM 5205 / JP2)</name>
    <dbReference type="NCBI Taxonomy" id="870187"/>
    <lineage>
        <taxon>Bacteria</taxon>
        <taxon>Pseudomonadati</taxon>
        <taxon>Pseudomonadota</taxon>
        <taxon>Gammaproteobacteria</taxon>
        <taxon>Thiotrichales</taxon>
        <taxon>Thiotrichaceae</taxon>
        <taxon>Thiothrix</taxon>
    </lineage>
</organism>
<sequence>MHHFLARADFPAMLETLAAAGFTCIGPQVRQGSIVFDQLHEVAQLPQGWQDEQQPGSYRLHQTGSPYWFDWANGASAIKPYTFAPQESLWKAVRDESGRLHFKTILPKPQKTAILGVRACDLAALAIQDQHFLHGTYPDPYYQQRRENLLLIGVNCTHAAATCFCVSTGDGPDILDGYDLLLSETAEGFVLQTGSEQGQQIADQLPLAQATQEQLLTAQERMQPARQQQRSLPDKPPLYDKLQHTHWQEVGARCLACGNCTSVCPTCFCHQEVEHPALDGTGSTHERLWNSCFDPNHSYIHGGAVRRSHADYYRQWLTHKLAGWHEQFGRSGCTGCGRCITWCPVGIDLTEEVGSLTT</sequence>
<evidence type="ECO:0000256" key="3">
    <source>
        <dbReference type="ARBA" id="ARBA00023014"/>
    </source>
</evidence>
<dbReference type="GO" id="GO:0046872">
    <property type="term" value="F:metal ion binding"/>
    <property type="evidence" value="ECO:0007669"/>
    <property type="project" value="UniProtKB-KW"/>
</dbReference>
<accession>A0A656HDE3</accession>
<dbReference type="Pfam" id="PF17179">
    <property type="entry name" value="Fer4_22"/>
    <property type="match status" value="1"/>
</dbReference>
<keyword evidence="6" id="KW-1185">Reference proteome</keyword>
<dbReference type="EMBL" id="JH651384">
    <property type="protein sequence ID" value="EIJ34427.1"/>
    <property type="molecule type" value="Genomic_DNA"/>
</dbReference>
<evidence type="ECO:0000256" key="1">
    <source>
        <dbReference type="ARBA" id="ARBA00022723"/>
    </source>
</evidence>
<dbReference type="OrthoDB" id="9795302at2"/>
<feature type="domain" description="4Fe-4S ferredoxin-type" evidence="4">
    <location>
        <begin position="243"/>
        <end position="275"/>
    </location>
</feature>
<dbReference type="GO" id="GO:0051536">
    <property type="term" value="F:iron-sulfur cluster binding"/>
    <property type="evidence" value="ECO:0007669"/>
    <property type="project" value="UniProtKB-KW"/>
</dbReference>
<protein>
    <submittedName>
        <fullName evidence="5">(NiFe) hydrogenase, beta subunit, putative</fullName>
    </submittedName>
</protein>
<dbReference type="PROSITE" id="PS51379">
    <property type="entry name" value="4FE4S_FER_2"/>
    <property type="match status" value="2"/>
</dbReference>
<dbReference type="SUPFAM" id="SSF46548">
    <property type="entry name" value="alpha-helical ferredoxin"/>
    <property type="match status" value="1"/>
</dbReference>
<feature type="domain" description="4Fe-4S ferredoxin-type" evidence="4">
    <location>
        <begin position="324"/>
        <end position="352"/>
    </location>
</feature>
<proteinExistence type="predicted"/>
<name>A0A656HDE3_THINJ</name>
<dbReference type="PROSITE" id="PS00198">
    <property type="entry name" value="4FE4S_FER_1"/>
    <property type="match status" value="1"/>
</dbReference>
<evidence type="ECO:0000313" key="6">
    <source>
        <dbReference type="Proteomes" id="UP000005317"/>
    </source>
</evidence>
<dbReference type="InterPro" id="IPR017900">
    <property type="entry name" value="4Fe4S_Fe_S_CS"/>
</dbReference>
<dbReference type="AlphaFoldDB" id="A0A656HDE3"/>
<dbReference type="PANTHER" id="PTHR40447">
    <property type="entry name" value="ANAEROBIC SULFITE REDUCTASE SUBUNIT A"/>
    <property type="match status" value="1"/>
</dbReference>
<keyword evidence="3" id="KW-0411">Iron-sulfur</keyword>
<dbReference type="InterPro" id="IPR017896">
    <property type="entry name" value="4Fe4S_Fe-S-bd"/>
</dbReference>
<evidence type="ECO:0000256" key="2">
    <source>
        <dbReference type="ARBA" id="ARBA00023004"/>
    </source>
</evidence>
<keyword evidence="1" id="KW-0479">Metal-binding</keyword>
<evidence type="ECO:0000259" key="4">
    <source>
        <dbReference type="PROSITE" id="PS51379"/>
    </source>
</evidence>
<reference evidence="6" key="1">
    <citation type="journal article" date="2011" name="Stand. Genomic Sci.">
        <title>Genome sequence of the filamentous, gliding Thiothrix nivea neotype strain (JP2(T)).</title>
        <authorList>
            <person name="Lapidus A."/>
            <person name="Nolan M."/>
            <person name="Lucas S."/>
            <person name="Glavina Del Rio T."/>
            <person name="Tice H."/>
            <person name="Cheng J.F."/>
            <person name="Tapia R."/>
            <person name="Han C."/>
            <person name="Goodwin L."/>
            <person name="Pitluck S."/>
            <person name="Liolios K."/>
            <person name="Pagani I."/>
            <person name="Ivanova N."/>
            <person name="Huntemann M."/>
            <person name="Mavromatis K."/>
            <person name="Mikhailova N."/>
            <person name="Pati A."/>
            <person name="Chen A."/>
            <person name="Palaniappan K."/>
            <person name="Land M."/>
            <person name="Brambilla E.M."/>
            <person name="Rohde M."/>
            <person name="Abt B."/>
            <person name="Verbarg S."/>
            <person name="Goker M."/>
            <person name="Bristow J."/>
            <person name="Eisen J.A."/>
            <person name="Markowitz V."/>
            <person name="Hugenholtz P."/>
            <person name="Kyrpides N.C."/>
            <person name="Klenk H.P."/>
            <person name="Woyke T."/>
        </authorList>
    </citation>
    <scope>NUCLEOTIDE SEQUENCE [LARGE SCALE GENOMIC DNA]</scope>
    <source>
        <strain evidence="6">ATCC 35100 / DSM 5205 / JP2</strain>
    </source>
</reference>
<keyword evidence="2" id="KW-0408">Iron</keyword>
<dbReference type="Gene3D" id="1.10.1060.10">
    <property type="entry name" value="Alpha-helical ferredoxin"/>
    <property type="match status" value="1"/>
</dbReference>
<dbReference type="RefSeq" id="WP_002708358.1">
    <property type="nucleotide sequence ID" value="NZ_JH651384.1"/>
</dbReference>